<dbReference type="PANTHER" id="PTHR22765:SF416">
    <property type="entry name" value="E3 UBIQUITIN-PROTEIN LIGASE GODZILLA"/>
    <property type="match status" value="1"/>
</dbReference>
<dbReference type="Pfam" id="PF13639">
    <property type="entry name" value="zf-RING_2"/>
    <property type="match status" value="1"/>
</dbReference>
<dbReference type="PANTHER" id="PTHR22765">
    <property type="entry name" value="RING FINGER AND PROTEASE ASSOCIATED DOMAIN-CONTAINING"/>
    <property type="match status" value="1"/>
</dbReference>
<comment type="caution">
    <text evidence="4">The sequence shown here is derived from an EMBL/GenBank/DDBJ whole genome shotgun (WGS) entry which is preliminary data.</text>
</comment>
<dbReference type="PROSITE" id="PS50089">
    <property type="entry name" value="ZF_RING_2"/>
    <property type="match status" value="1"/>
</dbReference>
<dbReference type="CDD" id="cd16448">
    <property type="entry name" value="RING-H2"/>
    <property type="match status" value="1"/>
</dbReference>
<feature type="region of interest" description="Disordered" evidence="2">
    <location>
        <begin position="1"/>
        <end position="78"/>
    </location>
</feature>
<dbReference type="AlphaFoldDB" id="A0A5B0QI09"/>
<dbReference type="GO" id="GO:0005737">
    <property type="term" value="C:cytoplasm"/>
    <property type="evidence" value="ECO:0007669"/>
    <property type="project" value="TreeGrafter"/>
</dbReference>
<accession>A0A5B0QI09</accession>
<dbReference type="GO" id="GO:0008270">
    <property type="term" value="F:zinc ion binding"/>
    <property type="evidence" value="ECO:0007669"/>
    <property type="project" value="UniProtKB-KW"/>
</dbReference>
<dbReference type="GO" id="GO:0006511">
    <property type="term" value="P:ubiquitin-dependent protein catabolic process"/>
    <property type="evidence" value="ECO:0007669"/>
    <property type="project" value="TreeGrafter"/>
</dbReference>
<dbReference type="EMBL" id="VSWC01000015">
    <property type="protein sequence ID" value="KAA1112669.1"/>
    <property type="molecule type" value="Genomic_DNA"/>
</dbReference>
<name>A0A5B0QI09_PUCGR</name>
<feature type="compositionally biased region" description="Basic and acidic residues" evidence="2">
    <location>
        <begin position="47"/>
        <end position="59"/>
    </location>
</feature>
<proteinExistence type="predicted"/>
<evidence type="ECO:0000256" key="1">
    <source>
        <dbReference type="PROSITE-ProRule" id="PRU00175"/>
    </source>
</evidence>
<evidence type="ECO:0000259" key="3">
    <source>
        <dbReference type="PROSITE" id="PS50089"/>
    </source>
</evidence>
<evidence type="ECO:0000313" key="5">
    <source>
        <dbReference type="Proteomes" id="UP000324748"/>
    </source>
</evidence>
<feature type="domain" description="RING-type" evidence="3">
    <location>
        <begin position="268"/>
        <end position="311"/>
    </location>
</feature>
<dbReference type="Proteomes" id="UP000324748">
    <property type="component" value="Unassembled WGS sequence"/>
</dbReference>
<dbReference type="SMART" id="SM00184">
    <property type="entry name" value="RING"/>
    <property type="match status" value="1"/>
</dbReference>
<gene>
    <name evidence="4" type="ORF">PGT21_005761</name>
</gene>
<dbReference type="InterPro" id="IPR001841">
    <property type="entry name" value="Znf_RING"/>
</dbReference>
<dbReference type="InterPro" id="IPR051826">
    <property type="entry name" value="E3_ubiquitin-ligase_domain"/>
</dbReference>
<keyword evidence="1" id="KW-0863">Zinc-finger</keyword>
<keyword evidence="1" id="KW-0862">Zinc</keyword>
<keyword evidence="1" id="KW-0479">Metal-binding</keyword>
<dbReference type="SUPFAM" id="SSF57850">
    <property type="entry name" value="RING/U-box"/>
    <property type="match status" value="1"/>
</dbReference>
<protein>
    <recommendedName>
        <fullName evidence="3">RING-type domain-containing protein</fullName>
    </recommendedName>
</protein>
<dbReference type="Gene3D" id="3.30.40.10">
    <property type="entry name" value="Zinc/RING finger domain, C3HC4 (zinc finger)"/>
    <property type="match status" value="1"/>
</dbReference>
<evidence type="ECO:0000313" key="4">
    <source>
        <dbReference type="EMBL" id="KAA1112669.1"/>
    </source>
</evidence>
<dbReference type="GO" id="GO:0061630">
    <property type="term" value="F:ubiquitin protein ligase activity"/>
    <property type="evidence" value="ECO:0007669"/>
    <property type="project" value="TreeGrafter"/>
</dbReference>
<dbReference type="OrthoDB" id="6270329at2759"/>
<evidence type="ECO:0000256" key="2">
    <source>
        <dbReference type="SAM" id="MobiDB-lite"/>
    </source>
</evidence>
<dbReference type="InterPro" id="IPR013083">
    <property type="entry name" value="Znf_RING/FYVE/PHD"/>
</dbReference>
<reference evidence="4 5" key="1">
    <citation type="submission" date="2019-05" db="EMBL/GenBank/DDBJ databases">
        <title>Emergence of the Ug99 lineage of the wheat stem rust pathogen through somatic hybridization.</title>
        <authorList>
            <person name="Li F."/>
            <person name="Upadhyaya N.M."/>
            <person name="Sperschneider J."/>
            <person name="Matny O."/>
            <person name="Nguyen-Phuc H."/>
            <person name="Mago R."/>
            <person name="Raley C."/>
            <person name="Miller M.E."/>
            <person name="Silverstein K.A.T."/>
            <person name="Henningsen E."/>
            <person name="Hirsch C.D."/>
            <person name="Visser B."/>
            <person name="Pretorius Z.A."/>
            <person name="Steffenson B.J."/>
            <person name="Schwessinger B."/>
            <person name="Dodds P.N."/>
            <person name="Figueroa M."/>
        </authorList>
    </citation>
    <scope>NUCLEOTIDE SEQUENCE [LARGE SCALE GENOMIC DNA]</scope>
    <source>
        <strain evidence="4">21-0</strain>
    </source>
</reference>
<keyword evidence="5" id="KW-1185">Reference proteome</keyword>
<sequence>METNINNPLELGSAEYPQLQGPGGSPDLNAPHPPLSPLNESFIDNAGPRDDGQGEDERLPGPPDASSAPSPTEFDPDEPLETLSVFTLIMHPDTFDILNHDHVPQEIWQDVMKFVTQLYARDAHLLPPRRRIRIPDFSDLTQIGHVLQTLEPDDRTALQHFFSDIQSTIRARALVISDPHDLANTDLRPDFAETERMRLALSRIRPEHLQDYTNFLDNLMQEYAELNSHQVESLPGRLMLDHFLDVHSVISTSFTAPNITDHNNIPECTICLEGYSPDHLITRLPCHRDHYFHLSCLESWLPDNFNCPLCRTPITIHIRFYYHAPLPAPLPVAGQDDSDAD</sequence>
<organism evidence="4 5">
    <name type="scientific">Puccinia graminis f. sp. tritici</name>
    <dbReference type="NCBI Taxonomy" id="56615"/>
    <lineage>
        <taxon>Eukaryota</taxon>
        <taxon>Fungi</taxon>
        <taxon>Dikarya</taxon>
        <taxon>Basidiomycota</taxon>
        <taxon>Pucciniomycotina</taxon>
        <taxon>Pucciniomycetes</taxon>
        <taxon>Pucciniales</taxon>
        <taxon>Pucciniaceae</taxon>
        <taxon>Puccinia</taxon>
    </lineage>
</organism>